<dbReference type="GeneID" id="9817217"/>
<name>A0A6A5GXA2_CAERE</name>
<dbReference type="CTD" id="9817217"/>
<sequence length="397" mass="45627">MDLTWTKGVLQYLSPEMRLLLSLKCPQLLPIDRSTPLRIHTFHIDPLQLQFNKTTFKLGIIRHFHHATERNLDSEGVQHDVDLFGLEKQSPEFDLTSGEYLIVNVAPKNTEMKSRIDSLNVAQMSKRIREIQGVPGKEAELMDLKNKILPFELKEEGEYSLIPYTHYLKLTVTTGNSKYTERVDYCKSIQDGMKYLTWKLLEGRGLSVGTLKMHAEGFYRIPESLSIHTNHLDVHLKHTDSLNSIFPLLADSSFPLHSVTVYQEAELHNPIVQSSQMIVVAPRAETLQLDRLNHHRVHIRWRSIQEDKVTRLVKKWVELKKGAGTMYTFVVHDDVDIASVMEEIAAMRGAKTDSGEEDNYLPRQVTLPISTSSKLCVYWAEEAEGEQWTLFLHIQDV</sequence>
<dbReference type="Proteomes" id="UP000483820">
    <property type="component" value="Chromosome IV"/>
</dbReference>
<evidence type="ECO:0008006" key="3">
    <source>
        <dbReference type="Google" id="ProtNLM"/>
    </source>
</evidence>
<evidence type="ECO:0000313" key="1">
    <source>
        <dbReference type="EMBL" id="KAF1759271.1"/>
    </source>
</evidence>
<dbReference type="EMBL" id="WUAV01000004">
    <property type="protein sequence ID" value="KAF1759271.1"/>
    <property type="molecule type" value="Genomic_DNA"/>
</dbReference>
<dbReference type="PANTHER" id="PTHR31379:SF1">
    <property type="entry name" value="F-BOX C PROTEIN-RELATED"/>
    <property type="match status" value="1"/>
</dbReference>
<protein>
    <recommendedName>
        <fullName evidence="3">F-box C protein</fullName>
    </recommendedName>
</protein>
<evidence type="ECO:0000313" key="2">
    <source>
        <dbReference type="Proteomes" id="UP000483820"/>
    </source>
</evidence>
<dbReference type="InterPro" id="IPR021942">
    <property type="entry name" value="DUF3557"/>
</dbReference>
<dbReference type="AlphaFoldDB" id="A0A6A5GXA2"/>
<proteinExistence type="predicted"/>
<dbReference type="Pfam" id="PF12078">
    <property type="entry name" value="DUF3557"/>
    <property type="match status" value="1"/>
</dbReference>
<dbReference type="PANTHER" id="PTHR31379">
    <property type="entry name" value="F-BOX C PROTEIN-RELATED-RELATED"/>
    <property type="match status" value="1"/>
</dbReference>
<comment type="caution">
    <text evidence="1">The sequence shown here is derived from an EMBL/GenBank/DDBJ whole genome shotgun (WGS) entry which is preliminary data.</text>
</comment>
<reference evidence="1 2" key="1">
    <citation type="submission" date="2019-12" db="EMBL/GenBank/DDBJ databases">
        <title>Chromosome-level assembly of the Caenorhabditis remanei genome.</title>
        <authorList>
            <person name="Teterina A.A."/>
            <person name="Willis J.H."/>
            <person name="Phillips P.C."/>
        </authorList>
    </citation>
    <scope>NUCLEOTIDE SEQUENCE [LARGE SCALE GENOMIC DNA]</scope>
    <source>
        <strain evidence="1 2">PX506</strain>
        <tissue evidence="1">Whole organism</tissue>
    </source>
</reference>
<dbReference type="RefSeq" id="XP_053585869.1">
    <property type="nucleotide sequence ID" value="XM_053731097.1"/>
</dbReference>
<gene>
    <name evidence="1" type="ORF">GCK72_015735</name>
</gene>
<accession>A0A6A5GXA2</accession>
<dbReference type="KEGG" id="crq:GCK72_015735"/>
<organism evidence="1 2">
    <name type="scientific">Caenorhabditis remanei</name>
    <name type="common">Caenorhabditis vulgaris</name>
    <dbReference type="NCBI Taxonomy" id="31234"/>
    <lineage>
        <taxon>Eukaryota</taxon>
        <taxon>Metazoa</taxon>
        <taxon>Ecdysozoa</taxon>
        <taxon>Nematoda</taxon>
        <taxon>Chromadorea</taxon>
        <taxon>Rhabditida</taxon>
        <taxon>Rhabditina</taxon>
        <taxon>Rhabditomorpha</taxon>
        <taxon>Rhabditoidea</taxon>
        <taxon>Rhabditidae</taxon>
        <taxon>Peloderinae</taxon>
        <taxon>Caenorhabditis</taxon>
    </lineage>
</organism>